<keyword evidence="2" id="KW-1185">Reference proteome</keyword>
<dbReference type="KEGG" id="phal:H9I45_05935"/>
<proteinExistence type="predicted"/>
<name>A0A7L8AJ04_9FLAO</name>
<evidence type="ECO:0000313" key="1">
    <source>
        <dbReference type="EMBL" id="QOD61982.1"/>
    </source>
</evidence>
<dbReference type="Proteomes" id="UP000516764">
    <property type="component" value="Chromosome"/>
</dbReference>
<accession>A0A7L8AJ04</accession>
<dbReference type="AlphaFoldDB" id="A0A7L8AJ04"/>
<organism evidence="1 2">
    <name type="scientific">Polaribacter haliotis</name>
    <dbReference type="NCBI Taxonomy" id="1888915"/>
    <lineage>
        <taxon>Bacteria</taxon>
        <taxon>Pseudomonadati</taxon>
        <taxon>Bacteroidota</taxon>
        <taxon>Flavobacteriia</taxon>
        <taxon>Flavobacteriales</taxon>
        <taxon>Flavobacteriaceae</taxon>
    </lineage>
</organism>
<protein>
    <submittedName>
        <fullName evidence="1">Uncharacterized protein</fullName>
    </submittedName>
</protein>
<dbReference type="InterPro" id="IPR028994">
    <property type="entry name" value="Integrin_alpha_N"/>
</dbReference>
<dbReference type="RefSeq" id="WP_088353162.1">
    <property type="nucleotide sequence ID" value="NZ_CP061813.1"/>
</dbReference>
<sequence length="352" mass="40673">MKKIITLALITLIFSCKKTTKETTVSSSEKKVETIIKDPIKEKLQQEYSKEYKVGESSFFINAKNGEVSNVHIYTKGLEENFDKTYEIGGQVLSSTALDINNDGFKEIFLKVLPTDDSGNVDLMGFASHKDQKIYEIQITESDHLRDMNTDKVTFSDNKIERTFTTNGKESGYSYDLIFIKENDEYMLENIFKDDGPKYMDFTENDELANKIGKFFRENYLKSDIDILTENDKKFQLAEVDLNNDGKKEIFINFMTPYFCGSGGCNILLLNQDLKQITKFTVMQTPLFLQKETTNGWKNMLIRSGKDFRQLLYKNGKYPSNPSVVKKYPYSPNAHDWVLFDDQFSPSKTYTF</sequence>
<dbReference type="SUPFAM" id="SSF69318">
    <property type="entry name" value="Integrin alpha N-terminal domain"/>
    <property type="match status" value="1"/>
</dbReference>
<evidence type="ECO:0000313" key="2">
    <source>
        <dbReference type="Proteomes" id="UP000516764"/>
    </source>
</evidence>
<reference evidence="1 2" key="1">
    <citation type="journal article" date="2016" name="Int. J. Syst. Evol. Microbiol.">
        <title>Polaribacter haliotis sp. nov., isolated from the gut of abalone Haliotis discus hannai.</title>
        <authorList>
            <person name="Kim Y.O."/>
            <person name="Park I.S."/>
            <person name="Park S."/>
            <person name="Nam B.H."/>
            <person name="Park J.M."/>
            <person name="Kim D.G."/>
            <person name="Yoon J.H."/>
        </authorList>
    </citation>
    <scope>NUCLEOTIDE SEQUENCE [LARGE SCALE GENOMIC DNA]</scope>
    <source>
        <strain evidence="1 2">KCTC 52418</strain>
    </source>
</reference>
<gene>
    <name evidence="1" type="ORF">H9I45_05935</name>
</gene>
<dbReference type="PROSITE" id="PS51257">
    <property type="entry name" value="PROKAR_LIPOPROTEIN"/>
    <property type="match status" value="1"/>
</dbReference>
<dbReference type="EMBL" id="CP061813">
    <property type="protein sequence ID" value="QOD61982.1"/>
    <property type="molecule type" value="Genomic_DNA"/>
</dbReference>
<dbReference type="OrthoDB" id="9816120at2"/>